<dbReference type="Proteomes" id="UP000187074">
    <property type="component" value="Unassembled WGS sequence"/>
</dbReference>
<gene>
    <name evidence="1" type="ORF">BK123_16690</name>
</gene>
<reference evidence="1 2" key="1">
    <citation type="submission" date="2016-11" db="EMBL/GenBank/DDBJ databases">
        <title>Paenibacillus species isolates.</title>
        <authorList>
            <person name="Beno S.M."/>
        </authorList>
    </citation>
    <scope>NUCLEOTIDE SEQUENCE [LARGE SCALE GENOMIC DNA]</scope>
    <source>
        <strain evidence="1 2">FSL F4-0100</strain>
    </source>
</reference>
<dbReference type="OrthoDB" id="2659117at2"/>
<dbReference type="AlphaFoldDB" id="A0A1R1B123"/>
<organism evidence="1 2">
    <name type="scientific">Paenibacillus lautus</name>
    <name type="common">Bacillus lautus</name>
    <dbReference type="NCBI Taxonomy" id="1401"/>
    <lineage>
        <taxon>Bacteria</taxon>
        <taxon>Bacillati</taxon>
        <taxon>Bacillota</taxon>
        <taxon>Bacilli</taxon>
        <taxon>Bacillales</taxon>
        <taxon>Paenibacillaceae</taxon>
        <taxon>Paenibacillus</taxon>
    </lineage>
</organism>
<sequence length="320" mass="36708">MLTDDIILDKLQQFVSGDSVQRQSMKTSLANYILSSGETLIAANWIVSYIASLCHDKQNKGFFTLVNNPELIADLLEVAYESLNRDVDLQPYVIPIARLLYIDKKERDKLESERYVQYRAAAMLDELISLNVTLPSEAVELMLSDYFFNDLPTEEFNSSIWWRLAERGINISCHINTLHSYVKNDESPTLTNNSILALWVCIRGGFFDTTIPNSNQTYRVWLWHLVTSCVHKLKKKYEDTTRSVAVGCLLETSMRYPETQCLILECMAKWGIAKPKSPRSDFQRDLKELFSRCKNHPGTNCLPVGYVITKNGVTRQRTDV</sequence>
<comment type="caution">
    <text evidence="1">The sequence shown here is derived from an EMBL/GenBank/DDBJ whole genome shotgun (WGS) entry which is preliminary data.</text>
</comment>
<evidence type="ECO:0000313" key="2">
    <source>
        <dbReference type="Proteomes" id="UP000187074"/>
    </source>
</evidence>
<name>A0A1R1B123_PAELA</name>
<evidence type="ECO:0000313" key="1">
    <source>
        <dbReference type="EMBL" id="OME92243.1"/>
    </source>
</evidence>
<proteinExistence type="predicted"/>
<protein>
    <submittedName>
        <fullName evidence="1">Uncharacterized protein</fullName>
    </submittedName>
</protein>
<accession>A0A1R1B123</accession>
<dbReference type="EMBL" id="MRTF01000005">
    <property type="protein sequence ID" value="OME92243.1"/>
    <property type="molecule type" value="Genomic_DNA"/>
</dbReference>
<dbReference type="RefSeq" id="WP_076323497.1">
    <property type="nucleotide sequence ID" value="NZ_MRTF01000005.1"/>
</dbReference>